<proteinExistence type="inferred from homology"/>
<dbReference type="NCBIfam" id="TIGR00750">
    <property type="entry name" value="lao"/>
    <property type="match status" value="1"/>
</dbReference>
<accession>A0A382K7L4</accession>
<dbReference type="SUPFAM" id="SSF52540">
    <property type="entry name" value="P-loop containing nucleoside triphosphate hydrolases"/>
    <property type="match status" value="1"/>
</dbReference>
<keyword evidence="2" id="KW-0547">Nucleotide-binding</keyword>
<dbReference type="InterPro" id="IPR027417">
    <property type="entry name" value="P-loop_NTPase"/>
</dbReference>
<keyword evidence="3" id="KW-0378">Hydrolase</keyword>
<dbReference type="InterPro" id="IPR052040">
    <property type="entry name" value="GTPase/Isobutyryl-CoA_mutase"/>
</dbReference>
<feature type="domain" description="AAA+ ATPase" evidence="6">
    <location>
        <begin position="43"/>
        <end position="193"/>
    </location>
</feature>
<dbReference type="PANTHER" id="PTHR43087">
    <property type="entry name" value="LYSINE/ARGININE/ORNITHINE TRANSPORT SYSTEM KINASE"/>
    <property type="match status" value="1"/>
</dbReference>
<dbReference type="Pfam" id="PF03308">
    <property type="entry name" value="MeaB"/>
    <property type="match status" value="1"/>
</dbReference>
<dbReference type="SMART" id="SM00382">
    <property type="entry name" value="AAA"/>
    <property type="match status" value="1"/>
</dbReference>
<name>A0A382K7L4_9ZZZZ</name>
<dbReference type="InterPro" id="IPR003593">
    <property type="entry name" value="AAA+_ATPase"/>
</dbReference>
<gene>
    <name evidence="7" type="ORF">METZ01_LOCUS272870</name>
</gene>
<feature type="non-terminal residue" evidence="7">
    <location>
        <position position="1"/>
    </location>
</feature>
<dbReference type="PANTHER" id="PTHR43087:SF1">
    <property type="entry name" value="LAO_AO TRANSPORT SYSTEM ATPASE"/>
    <property type="match status" value="1"/>
</dbReference>
<evidence type="ECO:0000259" key="6">
    <source>
        <dbReference type="SMART" id="SM00382"/>
    </source>
</evidence>
<keyword evidence="5" id="KW-0143">Chaperone</keyword>
<dbReference type="EMBL" id="UINC01078691">
    <property type="protein sequence ID" value="SVC20016.1"/>
    <property type="molecule type" value="Genomic_DNA"/>
</dbReference>
<protein>
    <recommendedName>
        <fullName evidence="6">AAA+ ATPase domain-containing protein</fullName>
    </recommendedName>
</protein>
<dbReference type="Gene3D" id="3.40.50.300">
    <property type="entry name" value="P-loop containing nucleotide triphosphate hydrolases"/>
    <property type="match status" value="1"/>
</dbReference>
<evidence type="ECO:0000256" key="1">
    <source>
        <dbReference type="ARBA" id="ARBA00009625"/>
    </source>
</evidence>
<keyword evidence="4" id="KW-0342">GTP-binding</keyword>
<evidence type="ECO:0000256" key="5">
    <source>
        <dbReference type="ARBA" id="ARBA00023186"/>
    </source>
</evidence>
<evidence type="ECO:0000256" key="3">
    <source>
        <dbReference type="ARBA" id="ARBA00022801"/>
    </source>
</evidence>
<dbReference type="InterPro" id="IPR005129">
    <property type="entry name" value="GTPase_ArgK"/>
</dbReference>
<dbReference type="GO" id="GO:0005525">
    <property type="term" value="F:GTP binding"/>
    <property type="evidence" value="ECO:0007669"/>
    <property type="project" value="UniProtKB-KW"/>
</dbReference>
<dbReference type="CDD" id="cd03114">
    <property type="entry name" value="MMAA-like"/>
    <property type="match status" value="1"/>
</dbReference>
<evidence type="ECO:0000256" key="2">
    <source>
        <dbReference type="ARBA" id="ARBA00022741"/>
    </source>
</evidence>
<reference evidence="7" key="1">
    <citation type="submission" date="2018-05" db="EMBL/GenBank/DDBJ databases">
        <authorList>
            <person name="Lanie J.A."/>
            <person name="Ng W.-L."/>
            <person name="Kazmierczak K.M."/>
            <person name="Andrzejewski T.M."/>
            <person name="Davidsen T.M."/>
            <person name="Wayne K.J."/>
            <person name="Tettelin H."/>
            <person name="Glass J.I."/>
            <person name="Rusch D."/>
            <person name="Podicherti R."/>
            <person name="Tsui H.-C.T."/>
            <person name="Winkler M.E."/>
        </authorList>
    </citation>
    <scope>NUCLEOTIDE SEQUENCE</scope>
</reference>
<evidence type="ECO:0000313" key="7">
    <source>
        <dbReference type="EMBL" id="SVC20016.1"/>
    </source>
</evidence>
<comment type="similarity">
    <text evidence="1">Belongs to the SIMIBI class G3E GTPase family. ArgK/MeaB subfamily.</text>
</comment>
<dbReference type="GO" id="GO:0003924">
    <property type="term" value="F:GTPase activity"/>
    <property type="evidence" value="ECO:0007669"/>
    <property type="project" value="InterPro"/>
</dbReference>
<evidence type="ECO:0000256" key="4">
    <source>
        <dbReference type="ARBA" id="ARBA00023134"/>
    </source>
</evidence>
<organism evidence="7">
    <name type="scientific">marine metagenome</name>
    <dbReference type="NCBI Taxonomy" id="408172"/>
    <lineage>
        <taxon>unclassified sequences</taxon>
        <taxon>metagenomes</taxon>
        <taxon>ecological metagenomes</taxon>
    </lineage>
</organism>
<sequence>VKDLTERFFEGDRRALARVLSRIESGSSAGRECMRNLYPRSGNAHTIGVTGGAGSGKSTLTGALAAEYRRRNYKVGIVAVDPSSPFSQGAILGDRIRMQSLILDPGVFVRSMASRGALGGLAPTIDDVIAAMDAFGFQYVLVETVGAGQDEVEIAGSALTTILVNNPGTGDDIQAMKAGIIEVADILVVNKSDLPGADMLVSQLKALLAMAPSSGYEVPLVDTIATQGEGVAELVTAVDEHRKYLETSGMLEIRRKDDARHQILSIAQRMILENIRSRSSQTEIESLVEEVAKRVIDPHTAAAKMVADSVK</sequence>
<dbReference type="AlphaFoldDB" id="A0A382K7L4"/>